<dbReference type="Proteomes" id="UP000283523">
    <property type="component" value="Unassembled WGS sequence"/>
</dbReference>
<sequence>MMPFRFTFMILDALKPDLDFFVFGSEPKAEEISPLFHSVRLNPFVTVEEDPDGKISVQKGVKVPDYNKALFYYEQDNPYEKSNPDYRAGWASEKIKKAYGYLWDGFKPEIIAIRDVEFLRDTYALLELYEHDIPRYEGIKRWIYEEREDILKRPENVDDSLAFLKFMDSADHILALLACLEEVCQIIENSLDLISNQIRVLEIAKTAKASNCVGFESYLVEKHRAKLMPFLEQHYKDKKTKAYVPMLFALEEYMETRIDRCVQKELHTAWATTFGKVGGYRAFNTAMQLYSNTNDSAKQQKIKNCKKLIATTLR</sequence>
<proteinExistence type="predicted"/>
<evidence type="ECO:0000313" key="2">
    <source>
        <dbReference type="Proteomes" id="UP000283523"/>
    </source>
</evidence>
<gene>
    <name evidence="1" type="ORF">DYU11_25285</name>
</gene>
<dbReference type="EMBL" id="QXED01000008">
    <property type="protein sequence ID" value="RIV19418.1"/>
    <property type="molecule type" value="Genomic_DNA"/>
</dbReference>
<reference evidence="1 2" key="1">
    <citation type="submission" date="2018-08" db="EMBL/GenBank/DDBJ databases">
        <title>Fibrisoma montanum sp. nov., isolated from Danxia mountain soil.</title>
        <authorList>
            <person name="Huang Y."/>
        </authorList>
    </citation>
    <scope>NUCLEOTIDE SEQUENCE [LARGE SCALE GENOMIC DNA]</scope>
    <source>
        <strain evidence="1 2">HYT19</strain>
    </source>
</reference>
<accession>A0A418M143</accession>
<dbReference type="AlphaFoldDB" id="A0A418M143"/>
<keyword evidence="2" id="KW-1185">Reference proteome</keyword>
<comment type="caution">
    <text evidence="1">The sequence shown here is derived from an EMBL/GenBank/DDBJ whole genome shotgun (WGS) entry which is preliminary data.</text>
</comment>
<name>A0A418M143_9BACT</name>
<organism evidence="1 2">
    <name type="scientific">Fibrisoma montanum</name>
    <dbReference type="NCBI Taxonomy" id="2305895"/>
    <lineage>
        <taxon>Bacteria</taxon>
        <taxon>Pseudomonadati</taxon>
        <taxon>Bacteroidota</taxon>
        <taxon>Cytophagia</taxon>
        <taxon>Cytophagales</taxon>
        <taxon>Spirosomataceae</taxon>
        <taxon>Fibrisoma</taxon>
    </lineage>
</organism>
<protein>
    <submittedName>
        <fullName evidence="1">Uncharacterized protein</fullName>
    </submittedName>
</protein>
<evidence type="ECO:0000313" key="1">
    <source>
        <dbReference type="EMBL" id="RIV19418.1"/>
    </source>
</evidence>